<name>A0A845PQC5_9FLAO</name>
<keyword evidence="2" id="KW-1185">Reference proteome</keyword>
<dbReference type="AlphaFoldDB" id="A0A845PQC5"/>
<gene>
    <name evidence="1" type="ORF">GNY06_01035</name>
</gene>
<evidence type="ECO:0000313" key="1">
    <source>
        <dbReference type="EMBL" id="NAW50034.1"/>
    </source>
</evidence>
<protein>
    <submittedName>
        <fullName evidence="1">Uncharacterized protein</fullName>
    </submittedName>
</protein>
<accession>A0A845PQC5</accession>
<dbReference type="EMBL" id="JAAABJ010000145">
    <property type="protein sequence ID" value="NAW50034.1"/>
    <property type="molecule type" value="Genomic_DNA"/>
</dbReference>
<comment type="caution">
    <text evidence="1">The sequence shown here is derived from an EMBL/GenBank/DDBJ whole genome shotgun (WGS) entry which is preliminary data.</text>
</comment>
<dbReference type="Proteomes" id="UP000553459">
    <property type="component" value="Unassembled WGS sequence"/>
</dbReference>
<proteinExistence type="predicted"/>
<evidence type="ECO:0000313" key="2">
    <source>
        <dbReference type="Proteomes" id="UP000553459"/>
    </source>
</evidence>
<sequence>MTSNAHQDFRFKNFIVCVFSRIYYDAFMAASTANYAGFMPEMALKRGSLEDTSFFIKAYALGQMPS</sequence>
<organism evidence="1 2">
    <name type="scientific">Elizabethkingia argenteiflava</name>
    <dbReference type="NCBI Taxonomy" id="2681556"/>
    <lineage>
        <taxon>Bacteria</taxon>
        <taxon>Pseudomonadati</taxon>
        <taxon>Bacteroidota</taxon>
        <taxon>Flavobacteriia</taxon>
        <taxon>Flavobacteriales</taxon>
        <taxon>Weeksellaceae</taxon>
        <taxon>Elizabethkingia</taxon>
    </lineage>
</organism>
<reference evidence="1 2" key="1">
    <citation type="submission" date="2019-11" db="EMBL/GenBank/DDBJ databases">
        <title>Characterization of Elizabethkingia argenteiflava sp. nov., isolated from inner surface of Soybean Pods.</title>
        <authorList>
            <person name="Mo S."/>
        </authorList>
    </citation>
    <scope>NUCLEOTIDE SEQUENCE [LARGE SCALE GENOMIC DNA]</scope>
    <source>
        <strain evidence="1 2">YB22</strain>
    </source>
</reference>